<evidence type="ECO:0000313" key="14">
    <source>
        <dbReference type="EMBL" id="OBQ55651.1"/>
    </source>
</evidence>
<dbReference type="Pfam" id="PF13793">
    <property type="entry name" value="Pribosyltran_N"/>
    <property type="match status" value="1"/>
</dbReference>
<evidence type="ECO:0000259" key="13">
    <source>
        <dbReference type="Pfam" id="PF13793"/>
    </source>
</evidence>
<dbReference type="PANTHER" id="PTHR10210">
    <property type="entry name" value="RIBOSE-PHOSPHATE DIPHOSPHOKINASE FAMILY MEMBER"/>
    <property type="match status" value="1"/>
</dbReference>
<dbReference type="PROSITE" id="PS00114">
    <property type="entry name" value="PRPP_SYNTHASE"/>
    <property type="match status" value="1"/>
</dbReference>
<keyword evidence="15" id="KW-1185">Reference proteome</keyword>
<dbReference type="InterPro" id="IPR000836">
    <property type="entry name" value="PRTase_dom"/>
</dbReference>
<comment type="subunit">
    <text evidence="12">Homohexamer.</text>
</comment>
<keyword evidence="4 12" id="KW-0545">Nucleotide biosynthesis</keyword>
<accession>A0A1B7XJJ6</accession>
<evidence type="ECO:0000256" key="7">
    <source>
        <dbReference type="ARBA" id="ARBA00022840"/>
    </source>
</evidence>
<dbReference type="GO" id="GO:0006015">
    <property type="term" value="P:5-phosphoribose 1-diphosphate biosynthetic process"/>
    <property type="evidence" value="ECO:0007669"/>
    <property type="project" value="UniProtKB-UniRule"/>
</dbReference>
<dbReference type="EC" id="2.7.6.1" evidence="12"/>
<dbReference type="GO" id="GO:0009156">
    <property type="term" value="P:ribonucleoside monophosphate biosynthetic process"/>
    <property type="evidence" value="ECO:0007669"/>
    <property type="project" value="InterPro"/>
</dbReference>
<dbReference type="Gene3D" id="3.40.50.2020">
    <property type="match status" value="2"/>
</dbReference>
<evidence type="ECO:0000313" key="15">
    <source>
        <dbReference type="Proteomes" id="UP000091979"/>
    </source>
</evidence>
<dbReference type="GO" id="GO:0005737">
    <property type="term" value="C:cytoplasm"/>
    <property type="evidence" value="ECO:0007669"/>
    <property type="project" value="UniProtKB-SubCell"/>
</dbReference>
<name>A0A1B7XJJ6_9BACT</name>
<comment type="cofactor">
    <cofactor evidence="12">
        <name>Mg(2+)</name>
        <dbReference type="ChEBI" id="CHEBI:18420"/>
    </cofactor>
    <text evidence="12">Binds 2 Mg(2+) ions per subunit.</text>
</comment>
<dbReference type="AlphaFoldDB" id="A0A1B7XJJ6"/>
<dbReference type="PANTHER" id="PTHR10210:SF41">
    <property type="entry name" value="RIBOSE-PHOSPHATE PYROPHOSPHOKINASE 1, CHLOROPLASTIC"/>
    <property type="match status" value="1"/>
</dbReference>
<dbReference type="GO" id="GO:0006164">
    <property type="term" value="P:purine nucleotide biosynthetic process"/>
    <property type="evidence" value="ECO:0007669"/>
    <property type="project" value="TreeGrafter"/>
</dbReference>
<evidence type="ECO:0000256" key="4">
    <source>
        <dbReference type="ARBA" id="ARBA00022727"/>
    </source>
</evidence>
<dbReference type="GO" id="GO:0000287">
    <property type="term" value="F:magnesium ion binding"/>
    <property type="evidence" value="ECO:0007669"/>
    <property type="project" value="UniProtKB-UniRule"/>
</dbReference>
<evidence type="ECO:0000256" key="8">
    <source>
        <dbReference type="ARBA" id="ARBA00022842"/>
    </source>
</evidence>
<evidence type="ECO:0000256" key="2">
    <source>
        <dbReference type="ARBA" id="ARBA00022679"/>
    </source>
</evidence>
<evidence type="ECO:0000256" key="11">
    <source>
        <dbReference type="ARBA" id="ARBA00061444"/>
    </source>
</evidence>
<dbReference type="InterPro" id="IPR000842">
    <property type="entry name" value="PRib_PP_synth_CS"/>
</dbReference>
<dbReference type="FunFam" id="3.40.50.2020:FF:000001">
    <property type="entry name" value="Ribose-phosphate pyrophosphokinase"/>
    <property type="match status" value="1"/>
</dbReference>
<reference evidence="14 15" key="1">
    <citation type="submission" date="2015-01" db="EMBL/GenBank/DDBJ databases">
        <title>Desulfovibrio sp. JC271 draft genome sequence.</title>
        <authorList>
            <person name="Shivani Y."/>
            <person name="Subhash Y."/>
            <person name="Sasikala C."/>
            <person name="Ramana C.V."/>
        </authorList>
    </citation>
    <scope>NUCLEOTIDE SEQUENCE [LARGE SCALE GENOMIC DNA]</scope>
    <source>
        <strain evidence="14 15">JC271</strain>
    </source>
</reference>
<feature type="binding site" evidence="12">
    <location>
        <position position="131"/>
    </location>
    <ligand>
        <name>Mg(2+)</name>
        <dbReference type="ChEBI" id="CHEBI:18420"/>
    </ligand>
</feature>
<dbReference type="SMART" id="SM01400">
    <property type="entry name" value="Pribosyltran_N"/>
    <property type="match status" value="1"/>
</dbReference>
<keyword evidence="12" id="KW-0963">Cytoplasm</keyword>
<feature type="domain" description="Ribose-phosphate pyrophosphokinase N-terminal" evidence="13">
    <location>
        <begin position="5"/>
        <end position="121"/>
    </location>
</feature>
<comment type="similarity">
    <text evidence="11 12">Belongs to the ribose-phosphate pyrophosphokinase family. Class I subfamily.</text>
</comment>
<keyword evidence="6 12" id="KW-0418">Kinase</keyword>
<dbReference type="GO" id="GO:0016301">
    <property type="term" value="F:kinase activity"/>
    <property type="evidence" value="ECO:0007669"/>
    <property type="project" value="UniProtKB-KW"/>
</dbReference>
<evidence type="ECO:0000256" key="10">
    <source>
        <dbReference type="ARBA" id="ARBA00054914"/>
    </source>
</evidence>
<comment type="function">
    <text evidence="10 12">Involved in the biosynthesis of the central metabolite phospho-alpha-D-ribosyl-1-pyrophosphate (PRPP) via the transfer of pyrophosphoryl group from ATP to 1-hydroxyl of ribose-5-phosphate (Rib-5-P).</text>
</comment>
<dbReference type="InterPro" id="IPR029057">
    <property type="entry name" value="PRTase-like"/>
</dbReference>
<dbReference type="HAMAP" id="MF_00583_B">
    <property type="entry name" value="RibP_PPkinase_B"/>
    <property type="match status" value="1"/>
</dbReference>
<feature type="active site" evidence="12">
    <location>
        <position position="195"/>
    </location>
</feature>
<evidence type="ECO:0000256" key="1">
    <source>
        <dbReference type="ARBA" id="ARBA00004996"/>
    </source>
</evidence>
<comment type="subcellular location">
    <subcellularLocation>
        <location evidence="12">Cytoplasm</location>
    </subcellularLocation>
</comment>
<dbReference type="SUPFAM" id="SSF53271">
    <property type="entry name" value="PRTase-like"/>
    <property type="match status" value="1"/>
</dbReference>
<feature type="binding site" evidence="12">
    <location>
        <begin position="97"/>
        <end position="98"/>
    </location>
    <ligand>
        <name>ATP</name>
        <dbReference type="ChEBI" id="CHEBI:30616"/>
    </ligand>
</feature>
<feature type="binding site" evidence="12">
    <location>
        <position position="172"/>
    </location>
    <ligand>
        <name>Mg(2+)</name>
        <dbReference type="ChEBI" id="CHEBI:18420"/>
    </ligand>
</feature>
<keyword evidence="2 12" id="KW-0808">Transferase</keyword>
<dbReference type="GO" id="GO:0005524">
    <property type="term" value="F:ATP binding"/>
    <property type="evidence" value="ECO:0007669"/>
    <property type="project" value="UniProtKB-KW"/>
</dbReference>
<feature type="binding site" evidence="12">
    <location>
        <position position="197"/>
    </location>
    <ligand>
        <name>D-ribose 5-phosphate</name>
        <dbReference type="ChEBI" id="CHEBI:78346"/>
    </ligand>
</feature>
<comment type="pathway">
    <text evidence="1 12">Metabolic intermediate biosynthesis; 5-phospho-alpha-D-ribose 1-diphosphate biosynthesis; 5-phospho-alpha-D-ribose 1-diphosphate from D-ribose 5-phosphate (route I): step 1/1.</text>
</comment>
<keyword evidence="7 12" id="KW-0067">ATP-binding</keyword>
<dbReference type="EMBL" id="JXMS01000004">
    <property type="protein sequence ID" value="OBQ55651.1"/>
    <property type="molecule type" value="Genomic_DNA"/>
</dbReference>
<proteinExistence type="inferred from homology"/>
<feature type="binding site" evidence="12">
    <location>
        <begin position="38"/>
        <end position="40"/>
    </location>
    <ligand>
        <name>ATP</name>
        <dbReference type="ChEBI" id="CHEBI:30616"/>
    </ligand>
</feature>
<keyword evidence="5 12" id="KW-0547">Nucleotide-binding</keyword>
<comment type="catalytic activity">
    <reaction evidence="9 12">
        <text>D-ribose 5-phosphate + ATP = 5-phospho-alpha-D-ribose 1-diphosphate + AMP + H(+)</text>
        <dbReference type="Rhea" id="RHEA:15609"/>
        <dbReference type="ChEBI" id="CHEBI:15378"/>
        <dbReference type="ChEBI" id="CHEBI:30616"/>
        <dbReference type="ChEBI" id="CHEBI:58017"/>
        <dbReference type="ChEBI" id="CHEBI:78346"/>
        <dbReference type="ChEBI" id="CHEBI:456215"/>
        <dbReference type="EC" id="2.7.6.1"/>
    </reaction>
</comment>
<dbReference type="PATRIC" id="fig|1560234.3.peg.2502"/>
<evidence type="ECO:0000256" key="6">
    <source>
        <dbReference type="ARBA" id="ARBA00022777"/>
    </source>
</evidence>
<dbReference type="Proteomes" id="UP000091979">
    <property type="component" value="Unassembled WGS sequence"/>
</dbReference>
<dbReference type="NCBIfam" id="TIGR01251">
    <property type="entry name" value="ribP_PPkin"/>
    <property type="match status" value="1"/>
</dbReference>
<gene>
    <name evidence="12" type="primary">prs</name>
    <name evidence="14" type="ORF">SP90_03180</name>
</gene>
<evidence type="ECO:0000256" key="9">
    <source>
        <dbReference type="ARBA" id="ARBA00049535"/>
    </source>
</evidence>
<evidence type="ECO:0000256" key="5">
    <source>
        <dbReference type="ARBA" id="ARBA00022741"/>
    </source>
</evidence>
<organism evidence="14 15">
    <name type="scientific">Halodesulfovibrio spirochaetisodalis</name>
    <dbReference type="NCBI Taxonomy" id="1560234"/>
    <lineage>
        <taxon>Bacteria</taxon>
        <taxon>Pseudomonadati</taxon>
        <taxon>Thermodesulfobacteriota</taxon>
        <taxon>Desulfovibrionia</taxon>
        <taxon>Desulfovibrionales</taxon>
        <taxon>Desulfovibrionaceae</taxon>
        <taxon>Halodesulfovibrio</taxon>
    </lineage>
</organism>
<dbReference type="InterPro" id="IPR037515">
    <property type="entry name" value="Rib-P_diPkinase_bac"/>
</dbReference>
<dbReference type="OrthoDB" id="9777067at2"/>
<protein>
    <recommendedName>
        <fullName evidence="12">Ribose-phosphate pyrophosphokinase</fullName>
        <shortName evidence="12">RPPK</shortName>
        <ecNumber evidence="12">2.7.6.1</ecNumber>
    </recommendedName>
    <alternativeName>
        <fullName evidence="12">5-phospho-D-ribosyl alpha-1-diphosphate synthase</fullName>
    </alternativeName>
    <alternativeName>
        <fullName evidence="12">Phosphoribosyl diphosphate synthase</fullName>
    </alternativeName>
    <alternativeName>
        <fullName evidence="12">Phosphoribosyl pyrophosphate synthase</fullName>
        <shortName evidence="12">P-Rib-PP synthase</shortName>
        <shortName evidence="12">PRPP synthase</shortName>
        <shortName evidence="12">PRPPase</shortName>
    </alternativeName>
</protein>
<dbReference type="UniPathway" id="UPA00087">
    <property type="reaction ID" value="UER00172"/>
</dbReference>
<feature type="binding site" evidence="12">
    <location>
        <position position="221"/>
    </location>
    <ligand>
        <name>D-ribose 5-phosphate</name>
        <dbReference type="ChEBI" id="CHEBI:78346"/>
    </ligand>
</feature>
<comment type="caution">
    <text evidence="14">The sequence shown here is derived from an EMBL/GenBank/DDBJ whole genome shotgun (WGS) entry which is preliminary data.</text>
</comment>
<keyword evidence="8 12" id="KW-0460">Magnesium</keyword>
<dbReference type="InterPro" id="IPR005946">
    <property type="entry name" value="Rib-P_diPkinase"/>
</dbReference>
<dbReference type="NCBIfam" id="NF002320">
    <property type="entry name" value="PRK01259.1"/>
    <property type="match status" value="1"/>
</dbReference>
<dbReference type="STRING" id="1560234.SP90_03180"/>
<dbReference type="CDD" id="cd06223">
    <property type="entry name" value="PRTases_typeI"/>
    <property type="match status" value="1"/>
</dbReference>
<dbReference type="GO" id="GO:0002189">
    <property type="term" value="C:ribose phosphate diphosphokinase complex"/>
    <property type="evidence" value="ECO:0007669"/>
    <property type="project" value="TreeGrafter"/>
</dbReference>
<keyword evidence="3 12" id="KW-0479">Metal-binding</keyword>
<dbReference type="InterPro" id="IPR029099">
    <property type="entry name" value="Pribosyltran_N"/>
</dbReference>
<dbReference type="RefSeq" id="WP_066852498.1">
    <property type="nucleotide sequence ID" value="NZ_JXMS01000004.1"/>
</dbReference>
<evidence type="ECO:0000256" key="3">
    <source>
        <dbReference type="ARBA" id="ARBA00022723"/>
    </source>
</evidence>
<sequence length="315" mass="33649">MNGDLKILTGSSNPALAEAICSHLGCELTPTLCETFSDGECRIEIGANVRGDDVFVVLSTSAPVNDNLMQLCLMLDALKRASVGRVTAVVPYYGYARQDRKVAPRAPISAKVVADFLTTAGMDRLVTVDLHAGQIQGFFDAPVDNLYAAPVMLDRLRSIQSEKGEIVLVSPDAGGVERARAYAKRLNAGLAIIDKRRDKPNQAQAMHVIGDVKDKIAIVVDDMIDTAGTMCAAADVLMNNGAKEVMACTTHPVLSGPAIDRLCNSAFTKVFVTDTIELGDKLNHCDKLEVLSIAGLLAKAIHNIHTESSVSVLFV</sequence>
<feature type="binding site" evidence="12">
    <location>
        <begin position="225"/>
        <end position="229"/>
    </location>
    <ligand>
        <name>D-ribose 5-phosphate</name>
        <dbReference type="ChEBI" id="CHEBI:78346"/>
    </ligand>
</feature>
<dbReference type="Pfam" id="PF14572">
    <property type="entry name" value="Pribosyl_synth"/>
    <property type="match status" value="1"/>
</dbReference>
<evidence type="ECO:0000256" key="12">
    <source>
        <dbReference type="HAMAP-Rule" id="MF_00583"/>
    </source>
</evidence>
<dbReference type="GO" id="GO:0004749">
    <property type="term" value="F:ribose phosphate diphosphokinase activity"/>
    <property type="evidence" value="ECO:0007669"/>
    <property type="project" value="UniProtKB-UniRule"/>
</dbReference>